<dbReference type="InterPro" id="IPR001296">
    <property type="entry name" value="Glyco_trans_1"/>
</dbReference>
<accession>A0ABY1PUM3</accession>
<evidence type="ECO:0000256" key="1">
    <source>
        <dbReference type="ARBA" id="ARBA00022676"/>
    </source>
</evidence>
<evidence type="ECO:0000256" key="2">
    <source>
        <dbReference type="ARBA" id="ARBA00022679"/>
    </source>
</evidence>
<proteinExistence type="predicted"/>
<dbReference type="GO" id="GO:0016757">
    <property type="term" value="F:glycosyltransferase activity"/>
    <property type="evidence" value="ECO:0007669"/>
    <property type="project" value="UniProtKB-KW"/>
</dbReference>
<gene>
    <name evidence="4" type="ORF">SAMN06265222_102341</name>
</gene>
<feature type="domain" description="Glycosyl transferase family 1" evidence="3">
    <location>
        <begin position="161"/>
        <end position="335"/>
    </location>
</feature>
<dbReference type="RefSeq" id="WP_283431658.1">
    <property type="nucleotide sequence ID" value="NZ_CAWLDM010000001.1"/>
</dbReference>
<evidence type="ECO:0000313" key="4">
    <source>
        <dbReference type="EMBL" id="SMP47795.1"/>
    </source>
</evidence>
<comment type="caution">
    <text evidence="4">The sequence shown here is derived from an EMBL/GenBank/DDBJ whole genome shotgun (WGS) entry which is preliminary data.</text>
</comment>
<dbReference type="Proteomes" id="UP001158067">
    <property type="component" value="Unassembled WGS sequence"/>
</dbReference>
<dbReference type="CDD" id="cd03801">
    <property type="entry name" value="GT4_PimA-like"/>
    <property type="match status" value="1"/>
</dbReference>
<dbReference type="SUPFAM" id="SSF53756">
    <property type="entry name" value="UDP-Glycosyltransferase/glycogen phosphorylase"/>
    <property type="match status" value="1"/>
</dbReference>
<dbReference type="Gene3D" id="3.40.50.2000">
    <property type="entry name" value="Glycogen Phosphorylase B"/>
    <property type="match status" value="1"/>
</dbReference>
<evidence type="ECO:0000313" key="5">
    <source>
        <dbReference type="Proteomes" id="UP001158067"/>
    </source>
</evidence>
<sequence>MDPLLRQKSLRIDDATPAQVMAPSLGMRFSGINATMEALLPTMAKSIRIACCGRNLSDRMPQATLKSWLTASNRKQWRVWHARRNNDMIIGLLLRHVLRQKLALLFTSAAQREHTWLTKFCYHRMDSVIATTQIAADFLDCESTVSHHGVDTSQFKPTTNQQQVRRQLGIADRPTLSVFGRIRPQKGTGDLVEALLATMGDFPDWQVVFVGAITEKYVGYQRKLVQDLTDAGLADRVTFQGFLKDFNTLPLWYQAADVVGCVSRNEGFGVTCLEAMASGVPVMATHAGAWADILTDNEDGWLAQASDPTDLARAVRIVFSTSHQQRSRMGQNALKTIRDQYTIHHESDRIIAVYQSLLAKYGESLQRRPDEESTALHAA</sequence>
<dbReference type="Pfam" id="PF00534">
    <property type="entry name" value="Glycos_transf_1"/>
    <property type="match status" value="1"/>
</dbReference>
<keyword evidence="5" id="KW-1185">Reference proteome</keyword>
<organism evidence="4 5">
    <name type="scientific">Neorhodopirellula lusitana</name>
    <dbReference type="NCBI Taxonomy" id="445327"/>
    <lineage>
        <taxon>Bacteria</taxon>
        <taxon>Pseudomonadati</taxon>
        <taxon>Planctomycetota</taxon>
        <taxon>Planctomycetia</taxon>
        <taxon>Pirellulales</taxon>
        <taxon>Pirellulaceae</taxon>
        <taxon>Neorhodopirellula</taxon>
    </lineage>
</organism>
<dbReference type="PANTHER" id="PTHR12526:SF510">
    <property type="entry name" value="D-INOSITOL 3-PHOSPHATE GLYCOSYLTRANSFERASE"/>
    <property type="match status" value="1"/>
</dbReference>
<keyword evidence="2" id="KW-0808">Transferase</keyword>
<name>A0ABY1PUM3_9BACT</name>
<keyword evidence="1 4" id="KW-0328">Glycosyltransferase</keyword>
<dbReference type="EMBL" id="FXUG01000002">
    <property type="protein sequence ID" value="SMP47795.1"/>
    <property type="molecule type" value="Genomic_DNA"/>
</dbReference>
<evidence type="ECO:0000259" key="3">
    <source>
        <dbReference type="Pfam" id="PF00534"/>
    </source>
</evidence>
<protein>
    <submittedName>
        <fullName evidence="4">Mannosyltransferase</fullName>
    </submittedName>
</protein>
<dbReference type="PANTHER" id="PTHR12526">
    <property type="entry name" value="GLYCOSYLTRANSFERASE"/>
    <property type="match status" value="1"/>
</dbReference>
<reference evidence="4 5" key="1">
    <citation type="submission" date="2017-05" db="EMBL/GenBank/DDBJ databases">
        <authorList>
            <person name="Varghese N."/>
            <person name="Submissions S."/>
        </authorList>
    </citation>
    <scope>NUCLEOTIDE SEQUENCE [LARGE SCALE GENOMIC DNA]</scope>
    <source>
        <strain evidence="4 5">DSM 25457</strain>
    </source>
</reference>